<evidence type="ECO:0000256" key="25">
    <source>
        <dbReference type="ARBA" id="ARBA00080612"/>
    </source>
</evidence>
<dbReference type="PANTHER" id="PTHR10801:SF2">
    <property type="entry name" value="FAD-BINDING PCMH-TYPE DOMAIN-CONTAINING PROTEIN"/>
    <property type="match status" value="1"/>
</dbReference>
<dbReference type="FunFam" id="3.30.465.10:FF:000032">
    <property type="entry name" value="Delta(24)-sterol reductase"/>
    <property type="match status" value="1"/>
</dbReference>
<keyword evidence="20" id="KW-0753">Steroid metabolism</keyword>
<keyword evidence="7" id="KW-0153">Cholesterol metabolism</keyword>
<comment type="catalytic activity">
    <reaction evidence="21">
        <text>lanosterol + NADPH + H(+) = 24,25-dihydrolanosterol + NADP(+)</text>
        <dbReference type="Rhea" id="RHEA:33919"/>
        <dbReference type="ChEBI" id="CHEBI:15378"/>
        <dbReference type="ChEBI" id="CHEBI:16521"/>
        <dbReference type="ChEBI" id="CHEBI:28113"/>
        <dbReference type="ChEBI" id="CHEBI:57783"/>
        <dbReference type="ChEBI" id="CHEBI:58349"/>
    </reaction>
    <physiologicalReaction direction="left-to-right" evidence="21">
        <dbReference type="Rhea" id="RHEA:33920"/>
    </physiologicalReaction>
</comment>
<dbReference type="GO" id="GO:0050614">
    <property type="term" value="F:Delta24-sterol reductase activity"/>
    <property type="evidence" value="ECO:0007669"/>
    <property type="project" value="UniProtKB-EC"/>
</dbReference>
<evidence type="ECO:0000256" key="24">
    <source>
        <dbReference type="ARBA" id="ARBA00078485"/>
    </source>
</evidence>
<evidence type="ECO:0000256" key="14">
    <source>
        <dbReference type="ARBA" id="ARBA00022989"/>
    </source>
</evidence>
<dbReference type="SUPFAM" id="SSF56176">
    <property type="entry name" value="FAD-binding/transporter-associated domain-like"/>
    <property type="match status" value="1"/>
</dbReference>
<evidence type="ECO:0000313" key="29">
    <source>
        <dbReference type="Proteomes" id="UP000827892"/>
    </source>
</evidence>
<name>A0AAE9CWE8_CAEBR</name>
<evidence type="ECO:0000256" key="8">
    <source>
        <dbReference type="ARBA" id="ARBA00022630"/>
    </source>
</evidence>
<evidence type="ECO:0000256" key="26">
    <source>
        <dbReference type="SAM" id="Phobius"/>
    </source>
</evidence>
<keyword evidence="9 26" id="KW-0812">Transmembrane</keyword>
<gene>
    <name evidence="28" type="ORF">L3Y34_013198</name>
</gene>
<dbReference type="InterPro" id="IPR036318">
    <property type="entry name" value="FAD-bd_PCMH-like_sf"/>
</dbReference>
<comment type="subcellular location">
    <subcellularLocation>
        <location evidence="3">Endoplasmic reticulum membrane</location>
        <topology evidence="3">Single-pass membrane protein</topology>
    </subcellularLocation>
    <subcellularLocation>
        <location evidence="2">Golgi apparatus membrane</location>
        <topology evidence="2">Single-pass membrane protein</topology>
    </subcellularLocation>
</comment>
<keyword evidence="8" id="KW-0285">Flavoprotein</keyword>
<evidence type="ECO:0000256" key="17">
    <source>
        <dbReference type="ARBA" id="ARBA00023098"/>
    </source>
</evidence>
<dbReference type="Proteomes" id="UP000827892">
    <property type="component" value="Chromosome X"/>
</dbReference>
<keyword evidence="6" id="KW-0444">Lipid biosynthesis</keyword>
<keyword evidence="12" id="KW-0274">FAD</keyword>
<evidence type="ECO:0000256" key="7">
    <source>
        <dbReference type="ARBA" id="ARBA00022548"/>
    </source>
</evidence>
<evidence type="ECO:0000256" key="12">
    <source>
        <dbReference type="ARBA" id="ARBA00022827"/>
    </source>
</evidence>
<evidence type="ECO:0000256" key="10">
    <source>
        <dbReference type="ARBA" id="ARBA00022729"/>
    </source>
</evidence>
<evidence type="ECO:0000256" key="5">
    <source>
        <dbReference type="ARBA" id="ARBA00019086"/>
    </source>
</evidence>
<dbReference type="PANTHER" id="PTHR10801">
    <property type="entry name" value="24-DEHYDROCHOLESTEROL REDUCTASE"/>
    <property type="match status" value="1"/>
</dbReference>
<evidence type="ECO:0000256" key="21">
    <source>
        <dbReference type="ARBA" id="ARBA00051033"/>
    </source>
</evidence>
<dbReference type="Gene3D" id="3.30.465.10">
    <property type="match status" value="1"/>
</dbReference>
<dbReference type="InterPro" id="IPR040165">
    <property type="entry name" value="Diminuto-like"/>
</dbReference>
<accession>A0AAE9CWE8</accession>
<evidence type="ECO:0000256" key="11">
    <source>
        <dbReference type="ARBA" id="ARBA00022824"/>
    </source>
</evidence>
<evidence type="ECO:0000256" key="16">
    <source>
        <dbReference type="ARBA" id="ARBA00023034"/>
    </source>
</evidence>
<evidence type="ECO:0000313" key="28">
    <source>
        <dbReference type="EMBL" id="ULT84354.1"/>
    </source>
</evidence>
<evidence type="ECO:0000256" key="23">
    <source>
        <dbReference type="ARBA" id="ARBA00056986"/>
    </source>
</evidence>
<dbReference type="Pfam" id="PF01565">
    <property type="entry name" value="FAD_binding_4"/>
    <property type="match status" value="1"/>
</dbReference>
<feature type="domain" description="FAD-binding PCMH-type" evidence="27">
    <location>
        <begin position="173"/>
        <end position="354"/>
    </location>
</feature>
<evidence type="ECO:0000256" key="1">
    <source>
        <dbReference type="ARBA" id="ARBA00001974"/>
    </source>
</evidence>
<protein>
    <recommendedName>
        <fullName evidence="5">Delta(24)-sterol reductase</fullName>
        <ecNumber evidence="4">1.3.1.72</ecNumber>
    </recommendedName>
    <alternativeName>
        <fullName evidence="24">24-dehydrocholesterol reductase</fullName>
    </alternativeName>
    <alternativeName>
        <fullName evidence="25">3-beta-hydroxysterol Delta-24-reductase</fullName>
    </alternativeName>
</protein>
<comment type="cofactor">
    <cofactor evidence="1">
        <name>FAD</name>
        <dbReference type="ChEBI" id="CHEBI:57692"/>
    </cofactor>
</comment>
<comment type="catalytic activity">
    <reaction evidence="22">
        <text>5alpha-cholest-8-en-3beta-ol + NADP(+) = zymosterol + NADPH + H(+)</text>
        <dbReference type="Rhea" id="RHEA:36399"/>
        <dbReference type="ChEBI" id="CHEBI:15378"/>
        <dbReference type="ChEBI" id="CHEBI:16608"/>
        <dbReference type="ChEBI" id="CHEBI:18252"/>
        <dbReference type="ChEBI" id="CHEBI:57783"/>
        <dbReference type="ChEBI" id="CHEBI:58349"/>
        <dbReference type="EC" id="1.3.1.72"/>
    </reaction>
    <physiologicalReaction direction="right-to-left" evidence="22">
        <dbReference type="Rhea" id="RHEA:36401"/>
    </physiologicalReaction>
</comment>
<evidence type="ECO:0000256" key="20">
    <source>
        <dbReference type="ARBA" id="ARBA00023221"/>
    </source>
</evidence>
<dbReference type="InterPro" id="IPR016166">
    <property type="entry name" value="FAD-bd_PCMH"/>
</dbReference>
<evidence type="ECO:0000256" key="22">
    <source>
        <dbReference type="ARBA" id="ARBA00052927"/>
    </source>
</evidence>
<evidence type="ECO:0000256" key="9">
    <source>
        <dbReference type="ARBA" id="ARBA00022692"/>
    </source>
</evidence>
<keyword evidence="11" id="KW-0256">Endoplasmic reticulum</keyword>
<evidence type="ECO:0000259" key="27">
    <source>
        <dbReference type="PROSITE" id="PS51387"/>
    </source>
</evidence>
<keyword evidence="13" id="KW-0521">NADP</keyword>
<dbReference type="InterPro" id="IPR016169">
    <property type="entry name" value="FAD-bd_PCMH_sub2"/>
</dbReference>
<dbReference type="GO" id="GO:0005789">
    <property type="term" value="C:endoplasmic reticulum membrane"/>
    <property type="evidence" value="ECO:0007669"/>
    <property type="project" value="UniProtKB-SubCell"/>
</dbReference>
<keyword evidence="15" id="KW-0560">Oxidoreductase</keyword>
<evidence type="ECO:0000256" key="18">
    <source>
        <dbReference type="ARBA" id="ARBA00023136"/>
    </source>
</evidence>
<evidence type="ECO:0000256" key="19">
    <source>
        <dbReference type="ARBA" id="ARBA00023166"/>
    </source>
</evidence>
<dbReference type="GO" id="GO:0071949">
    <property type="term" value="F:FAD binding"/>
    <property type="evidence" value="ECO:0007669"/>
    <property type="project" value="InterPro"/>
</dbReference>
<dbReference type="EMBL" id="CP090896">
    <property type="protein sequence ID" value="ULT84354.1"/>
    <property type="molecule type" value="Genomic_DNA"/>
</dbReference>
<dbReference type="GO" id="GO:0000139">
    <property type="term" value="C:Golgi membrane"/>
    <property type="evidence" value="ECO:0007669"/>
    <property type="project" value="UniProtKB-SubCell"/>
</dbReference>
<evidence type="ECO:0000256" key="6">
    <source>
        <dbReference type="ARBA" id="ARBA00022516"/>
    </source>
</evidence>
<evidence type="ECO:0000256" key="4">
    <source>
        <dbReference type="ARBA" id="ARBA00012405"/>
    </source>
</evidence>
<keyword evidence="10" id="KW-0732">Signal</keyword>
<evidence type="ECO:0000256" key="2">
    <source>
        <dbReference type="ARBA" id="ARBA00004194"/>
    </source>
</evidence>
<dbReference type="EC" id="1.3.1.72" evidence="4"/>
<sequence>MSNMPKSFADGIPTTFKNIDDMHCWSAILFSSYMTSVVRATVPEYNERCLAEERVKNGNGANTSKQNIETPSGPISFAVARNMKQKPCLFGPTLVQLDRKPSAPEEIETVGSGVKRAATVSQNTNPAKRSKKMVLEQAKAKAIRWLEDNRGLVIVVFCLPASFLFDLFIQFRIWLDRKLSVTTTHQHRVQKIQDQVTEWSKLPASEKKPLCTARPNWLSLSTTFFDKKKCHQVPIDLHDVLSLDEDNLTVTVEPNVTVREICKYLIPKGYTLAVTLEIGDATLGGLAFGVGMTTYSHKVGLYQEAIVSYEVVTADGKVIHVTDSNEHSDLFYCLPWSHGTLGFLVGLTLRIVKVKPYVHMKYIPCHSQEDYCKKIMELSGATDRDTKVADYLEVTIYNKEEAVIMVGNFADVDPRSKAKVNDVCWFYKPWFYKHVETFLKKGGEEYIPLESYLLRHNRAIFWVLESMIPFGNHPVFRAFLGWLCPPKPAFLKFTTTQAVREMTFAKQVFQDIVMPLDTLKEQVDTAVKLFDTYPLLVYPCRIYNHKGGAPQGQLRAPPKSRLVPGTNYSMFNDLGVYGTPGPVERREPYNPTYAMRAMEKFTRDVGGYSFLYADIFMNEEEFNEMFDMTLYNQVRGKYHCDRAFPRLYDKVKPEIDVIAIGETYAMKKDD</sequence>
<organism evidence="28 29">
    <name type="scientific">Caenorhabditis briggsae</name>
    <dbReference type="NCBI Taxonomy" id="6238"/>
    <lineage>
        <taxon>Eukaryota</taxon>
        <taxon>Metazoa</taxon>
        <taxon>Ecdysozoa</taxon>
        <taxon>Nematoda</taxon>
        <taxon>Chromadorea</taxon>
        <taxon>Rhabditida</taxon>
        <taxon>Rhabditina</taxon>
        <taxon>Rhabditomorpha</taxon>
        <taxon>Rhabditoidea</taxon>
        <taxon>Rhabditidae</taxon>
        <taxon>Peloderinae</taxon>
        <taxon>Caenorhabditis</taxon>
    </lineage>
</organism>
<dbReference type="InterPro" id="IPR006094">
    <property type="entry name" value="Oxid_FAD_bind_N"/>
</dbReference>
<dbReference type="AlphaFoldDB" id="A0AAE9CWE8"/>
<keyword evidence="19" id="KW-1207">Sterol metabolism</keyword>
<evidence type="ECO:0000256" key="3">
    <source>
        <dbReference type="ARBA" id="ARBA00004389"/>
    </source>
</evidence>
<dbReference type="GO" id="GO:0008203">
    <property type="term" value="P:cholesterol metabolic process"/>
    <property type="evidence" value="ECO:0007669"/>
    <property type="project" value="UniProtKB-KW"/>
</dbReference>
<comment type="function">
    <text evidence="23">Catalyzes the reduction of the delta-24 double bond of sterol intermediates during cholesterol biosynthesis. In addition to its cholesterol-synthesizing activity, can protect cells from oxidative stress by reducing caspase 3 activity during apoptosis induced by oxidative stress. Also protects against amyloid-beta peptide-induced apoptosis.</text>
</comment>
<keyword evidence="17" id="KW-0443">Lipid metabolism</keyword>
<evidence type="ECO:0000256" key="13">
    <source>
        <dbReference type="ARBA" id="ARBA00022857"/>
    </source>
</evidence>
<reference evidence="28 29" key="1">
    <citation type="submission" date="2022-05" db="EMBL/GenBank/DDBJ databases">
        <title>Chromosome-level reference genomes for two strains of Caenorhabditis briggsae: an improved platform for comparative genomics.</title>
        <authorList>
            <person name="Stevens L."/>
            <person name="Andersen E.C."/>
        </authorList>
    </citation>
    <scope>NUCLEOTIDE SEQUENCE [LARGE SCALE GENOMIC DNA]</scope>
    <source>
        <strain evidence="28">QX1410_ONT</strain>
        <tissue evidence="28">Whole-organism</tissue>
    </source>
</reference>
<keyword evidence="18 26" id="KW-0472">Membrane</keyword>
<dbReference type="PROSITE" id="PS51387">
    <property type="entry name" value="FAD_PCMH"/>
    <property type="match status" value="1"/>
</dbReference>
<keyword evidence="16" id="KW-0333">Golgi apparatus</keyword>
<feature type="transmembrane region" description="Helical" evidence="26">
    <location>
        <begin position="151"/>
        <end position="175"/>
    </location>
</feature>
<proteinExistence type="predicted"/>
<keyword evidence="14 26" id="KW-1133">Transmembrane helix</keyword>
<evidence type="ECO:0000256" key="15">
    <source>
        <dbReference type="ARBA" id="ARBA00023002"/>
    </source>
</evidence>